<dbReference type="Proteomes" id="UP000224974">
    <property type="component" value="Unassembled WGS sequence"/>
</dbReference>
<dbReference type="PROSITE" id="PS51257">
    <property type="entry name" value="PROKAR_LIPOPROTEIN"/>
    <property type="match status" value="1"/>
</dbReference>
<keyword evidence="3" id="KW-1185">Reference proteome</keyword>
<keyword evidence="2" id="KW-0449">Lipoprotein</keyword>
<evidence type="ECO:0000313" key="2">
    <source>
        <dbReference type="EMBL" id="PHI28235.1"/>
    </source>
</evidence>
<dbReference type="AlphaFoldDB" id="A0A2C6DIG3"/>
<dbReference type="InterPro" id="IPR010780">
    <property type="entry name" value="DUF1375"/>
</dbReference>
<evidence type="ECO:0000256" key="1">
    <source>
        <dbReference type="SAM" id="MobiDB-lite"/>
    </source>
</evidence>
<gene>
    <name evidence="2" type="ORF">CRN84_02195</name>
</gene>
<sequence length="123" mass="13655">MINSVRRSLLPLYACSTMFTLSGCSSIMTHAGPYEGYYPGASRDIEMASNDEHGWMMRTMLLVDLPFSAALDTVLLPYDYYRSTDGRKSARETIAASEKEKQAKGHMNGSGYTKPKAKDKGKK</sequence>
<name>A0A2C6DIG3_9GAMM</name>
<dbReference type="Pfam" id="PF07119">
    <property type="entry name" value="DUF1375"/>
    <property type="match status" value="1"/>
</dbReference>
<protein>
    <submittedName>
        <fullName evidence="2">YceK/YidQ family lipoprotein</fullName>
    </submittedName>
</protein>
<dbReference type="RefSeq" id="WP_071605823.1">
    <property type="nucleotide sequence ID" value="NZ_BRLG01000015.1"/>
</dbReference>
<proteinExistence type="predicted"/>
<feature type="region of interest" description="Disordered" evidence="1">
    <location>
        <begin position="85"/>
        <end position="123"/>
    </location>
</feature>
<dbReference type="OrthoDB" id="6504878at2"/>
<evidence type="ECO:0000313" key="3">
    <source>
        <dbReference type="Proteomes" id="UP000224974"/>
    </source>
</evidence>
<dbReference type="STRING" id="1111728.GCA_000427805_02748"/>
<comment type="caution">
    <text evidence="2">The sequence shown here is derived from an EMBL/GenBank/DDBJ whole genome shotgun (WGS) entry which is preliminary data.</text>
</comment>
<reference evidence="3" key="1">
    <citation type="submission" date="2017-09" db="EMBL/GenBank/DDBJ databases">
        <title>FDA dAtabase for Regulatory Grade micrObial Sequences (FDA-ARGOS): Supporting development and validation of Infectious Disease Dx tests.</title>
        <authorList>
            <person name="Minogue T."/>
            <person name="Wolcott M."/>
            <person name="Wasieloski L."/>
            <person name="Aguilar W."/>
            <person name="Moore D."/>
            <person name="Tallon L."/>
            <person name="Sadzewicz L."/>
            <person name="Ott S."/>
            <person name="Zhao X."/>
            <person name="Nagaraj S."/>
            <person name="Vavikolanu K."/>
            <person name="Aluvathingal J."/>
            <person name="Nadendla S."/>
            <person name="Sichtig H."/>
        </authorList>
    </citation>
    <scope>NUCLEOTIDE SEQUENCE [LARGE SCALE GENOMIC DNA]</scope>
    <source>
        <strain evidence="3">FDAARGOS_387</strain>
    </source>
</reference>
<dbReference type="NCBIfam" id="NF008628">
    <property type="entry name" value="PRK11616.1"/>
    <property type="match status" value="1"/>
</dbReference>
<feature type="compositionally biased region" description="Basic and acidic residues" evidence="1">
    <location>
        <begin position="85"/>
        <end position="103"/>
    </location>
</feature>
<accession>A0A2C6DIG3</accession>
<organism evidence="2 3">
    <name type="scientific">Budvicia aquatica</name>
    <dbReference type="NCBI Taxonomy" id="82979"/>
    <lineage>
        <taxon>Bacteria</taxon>
        <taxon>Pseudomonadati</taxon>
        <taxon>Pseudomonadota</taxon>
        <taxon>Gammaproteobacteria</taxon>
        <taxon>Enterobacterales</taxon>
        <taxon>Budviciaceae</taxon>
        <taxon>Budvicia</taxon>
    </lineage>
</organism>
<dbReference type="EMBL" id="PDDX01000001">
    <property type="protein sequence ID" value="PHI28235.1"/>
    <property type="molecule type" value="Genomic_DNA"/>
</dbReference>